<gene>
    <name evidence="2" type="ORF">VJJ49_02495</name>
</gene>
<accession>A0ABU5Y707</accession>
<feature type="transmembrane region" description="Helical" evidence="1">
    <location>
        <begin position="42"/>
        <end position="64"/>
    </location>
</feature>
<keyword evidence="1" id="KW-0812">Transmembrane</keyword>
<sequence>MKKETSFLNKLKLALALSTLFFIISMIPFAFANKEEVTGSYKMGFILDLVIPFLLSFTFFITILPAEKYIEKGIRFYLKFFVNWFASSFIILFVLKLFFILINYSQSFYNYSQVVKYVKETSQLIFVEILNLTNIGIGIICALPLLYVYKKIMLNRIYYN</sequence>
<keyword evidence="3" id="KW-1185">Reference proteome</keyword>
<dbReference type="Proteomes" id="UP001324270">
    <property type="component" value="Unassembled WGS sequence"/>
</dbReference>
<keyword evidence="1" id="KW-0472">Membrane</keyword>
<keyword evidence="1" id="KW-1133">Transmembrane helix</keyword>
<comment type="caution">
    <text evidence="2">The sequence shown here is derived from an EMBL/GenBank/DDBJ whole genome shotgun (WGS) entry which is preliminary data.</text>
</comment>
<evidence type="ECO:0000313" key="3">
    <source>
        <dbReference type="Proteomes" id="UP001324270"/>
    </source>
</evidence>
<protein>
    <submittedName>
        <fullName evidence="2">Uncharacterized protein</fullName>
    </submittedName>
</protein>
<reference evidence="2 3" key="1">
    <citation type="submission" date="2023-12" db="EMBL/GenBank/DDBJ databases">
        <title>Genomic sequences of Capnocytophaga and Parvimonas strains.</title>
        <authorList>
            <person name="Watt R.M."/>
            <person name="Wang M."/>
            <person name="Yang T."/>
            <person name="Tong W.M."/>
        </authorList>
    </citation>
    <scope>NUCLEOTIDE SEQUENCE [LARGE SCALE GENOMIC DNA]</scope>
    <source>
        <strain evidence="2 3">CCUG 13156</strain>
    </source>
</reference>
<name>A0ABU5Y707_9FLAO</name>
<dbReference type="RefSeq" id="WP_323978821.1">
    <property type="nucleotide sequence ID" value="NZ_JAYKBV010000003.1"/>
</dbReference>
<dbReference type="EMBL" id="JAYKBV010000003">
    <property type="protein sequence ID" value="MEB3039565.1"/>
    <property type="molecule type" value="Genomic_DNA"/>
</dbReference>
<evidence type="ECO:0000256" key="1">
    <source>
        <dbReference type="SAM" id="Phobius"/>
    </source>
</evidence>
<feature type="transmembrane region" description="Helical" evidence="1">
    <location>
        <begin position="124"/>
        <end position="149"/>
    </location>
</feature>
<evidence type="ECO:0000313" key="2">
    <source>
        <dbReference type="EMBL" id="MEB3039565.1"/>
    </source>
</evidence>
<organism evidence="2 3">
    <name type="scientific">Capnocytophaga gingivalis</name>
    <dbReference type="NCBI Taxonomy" id="1017"/>
    <lineage>
        <taxon>Bacteria</taxon>
        <taxon>Pseudomonadati</taxon>
        <taxon>Bacteroidota</taxon>
        <taxon>Flavobacteriia</taxon>
        <taxon>Flavobacteriales</taxon>
        <taxon>Flavobacteriaceae</taxon>
        <taxon>Capnocytophaga</taxon>
    </lineage>
</organism>
<feature type="transmembrane region" description="Helical" evidence="1">
    <location>
        <begin position="76"/>
        <end position="104"/>
    </location>
</feature>
<proteinExistence type="predicted"/>